<evidence type="ECO:0000313" key="2">
    <source>
        <dbReference type="EMBL" id="OSS47049.1"/>
    </source>
</evidence>
<name>A0A1Y2LTY3_EPING</name>
<reference evidence="2 3" key="1">
    <citation type="journal article" date="2017" name="Genome Announc.">
        <title>Genome sequence of the saprophytic ascomycete Epicoccum nigrum ICMP 19927 strain isolated from New Zealand.</title>
        <authorList>
            <person name="Fokin M."/>
            <person name="Fleetwood D."/>
            <person name="Weir B.S."/>
            <person name="Villas-Boas S.G."/>
        </authorList>
    </citation>
    <scope>NUCLEOTIDE SEQUENCE [LARGE SCALE GENOMIC DNA]</scope>
    <source>
        <strain evidence="2 3">ICMP 19927</strain>
    </source>
</reference>
<feature type="region of interest" description="Disordered" evidence="1">
    <location>
        <begin position="156"/>
        <end position="195"/>
    </location>
</feature>
<evidence type="ECO:0000313" key="3">
    <source>
        <dbReference type="Proteomes" id="UP000193240"/>
    </source>
</evidence>
<evidence type="ECO:0000256" key="1">
    <source>
        <dbReference type="SAM" id="MobiDB-lite"/>
    </source>
</evidence>
<proteinExistence type="predicted"/>
<dbReference type="Proteomes" id="UP000193240">
    <property type="component" value="Unassembled WGS sequence"/>
</dbReference>
<dbReference type="InParanoid" id="A0A1Y2LTY3"/>
<gene>
    <name evidence="2" type="ORF">B5807_09877</name>
</gene>
<keyword evidence="3" id="KW-1185">Reference proteome</keyword>
<sequence length="325" mass="36255">MRKTDDQEVRDSTIASCNKFSEFAREIGLNFGASPLESVGGVQLDRPEVLYQKAVERSHEPDATGNVEVATKDVEMEVILPDTPPGSPLLPPSAYSVMPDTVAPLLVPKSEPPSLSAHTPGIRALWERKKAEAAATRSAIATQAAAIRDASFRQRHNFSSVPEDEDDVIADKDSEDGSDGYVDCKGNQMRTPESLKSPRQLKREFSRRDFQEDLTYEFSDGNIGFELDELFETGENVSVSFAEAIELACKYVTCSRHRGIARATQLLQEQISRDFQVQARRLRQRLEGKKKTSEFRDDETLFNLIASLQQTEAVLDEDGQVKWAI</sequence>
<dbReference type="AlphaFoldDB" id="A0A1Y2LTY3"/>
<protein>
    <submittedName>
        <fullName evidence="2">Uncharacterized protein</fullName>
    </submittedName>
</protein>
<organism evidence="2 3">
    <name type="scientific">Epicoccum nigrum</name>
    <name type="common">Soil fungus</name>
    <name type="synonym">Epicoccum purpurascens</name>
    <dbReference type="NCBI Taxonomy" id="105696"/>
    <lineage>
        <taxon>Eukaryota</taxon>
        <taxon>Fungi</taxon>
        <taxon>Dikarya</taxon>
        <taxon>Ascomycota</taxon>
        <taxon>Pezizomycotina</taxon>
        <taxon>Dothideomycetes</taxon>
        <taxon>Pleosporomycetidae</taxon>
        <taxon>Pleosporales</taxon>
        <taxon>Pleosporineae</taxon>
        <taxon>Didymellaceae</taxon>
        <taxon>Epicoccum</taxon>
    </lineage>
</organism>
<feature type="compositionally biased region" description="Acidic residues" evidence="1">
    <location>
        <begin position="162"/>
        <end position="178"/>
    </location>
</feature>
<dbReference type="EMBL" id="KZ107849">
    <property type="protein sequence ID" value="OSS47049.1"/>
    <property type="molecule type" value="Genomic_DNA"/>
</dbReference>
<accession>A0A1Y2LTY3</accession>